<name>A0A9W7W402_9PEZI</name>
<gene>
    <name evidence="1" type="ORF">Tdes44962_MAKER08982</name>
</gene>
<dbReference type="Proteomes" id="UP001138500">
    <property type="component" value="Unassembled WGS sequence"/>
</dbReference>
<protein>
    <submittedName>
        <fullName evidence="1">Uncharacterized protein</fullName>
    </submittedName>
</protein>
<dbReference type="EMBL" id="RIBY02001236">
    <property type="protein sequence ID" value="KAH9830867.1"/>
    <property type="molecule type" value="Genomic_DNA"/>
</dbReference>
<dbReference type="OrthoDB" id="4415650at2759"/>
<accession>A0A9W7W402</accession>
<evidence type="ECO:0000313" key="2">
    <source>
        <dbReference type="Proteomes" id="UP001138500"/>
    </source>
</evidence>
<proteinExistence type="predicted"/>
<sequence>MATLPIRSGKKATEVAGLHEFPALFTIDASNRHEIILVNPGHELNELKTSIEALVASSPNCAEFMGKYRSKENRDVVKQIKVRWSSEGRDKQLFPKETLLTEDNCEPVLRMMAVGVGKDVFDVKLEAQPTAATKTG</sequence>
<keyword evidence="2" id="KW-1185">Reference proteome</keyword>
<dbReference type="AlphaFoldDB" id="A0A9W7W402"/>
<reference evidence="1 2" key="1">
    <citation type="journal article" date="2018" name="IMA Fungus">
        <title>IMA Genome-F 10: Nine draft genome sequences of Claviceps purpurea s.lat., including C. arundinis, C. humidiphila, and C. cf. spartinae, pseudomolecules for the pitch canker pathogen Fusarium circinatum, draft genome of Davidsoniella eucalypti, Grosmannia galeiformis, Quambalaria eucalypti, and Teratosphaeria destructans.</title>
        <authorList>
            <person name="Wingfield B.D."/>
            <person name="Liu M."/>
            <person name="Nguyen H.D."/>
            <person name="Lane F.A."/>
            <person name="Morgan S.W."/>
            <person name="De Vos L."/>
            <person name="Wilken P.M."/>
            <person name="Duong T.A."/>
            <person name="Aylward J."/>
            <person name="Coetzee M.P."/>
            <person name="Dadej K."/>
            <person name="De Beer Z.W."/>
            <person name="Findlay W."/>
            <person name="Havenga M."/>
            <person name="Kolarik M."/>
            <person name="Menzies J.G."/>
            <person name="Naidoo K."/>
            <person name="Pochopski O."/>
            <person name="Shoukouhi P."/>
            <person name="Santana Q.C."/>
            <person name="Seifert K.A."/>
            <person name="Soal N."/>
            <person name="Steenkamp E.T."/>
            <person name="Tatham C.T."/>
            <person name="van der Nest M.A."/>
            <person name="Wingfield M.J."/>
        </authorList>
    </citation>
    <scope>NUCLEOTIDE SEQUENCE [LARGE SCALE GENOMIC DNA]</scope>
    <source>
        <strain evidence="1">CMW44962</strain>
    </source>
</reference>
<reference evidence="1 2" key="2">
    <citation type="journal article" date="2021" name="Curr. Genet.">
        <title>Genetic response to nitrogen starvation in the aggressive Eucalyptus foliar pathogen Teratosphaeria destructans.</title>
        <authorList>
            <person name="Havenga M."/>
            <person name="Wingfield B.D."/>
            <person name="Wingfield M.J."/>
            <person name="Dreyer L.L."/>
            <person name="Roets F."/>
            <person name="Aylward J."/>
        </authorList>
    </citation>
    <scope>NUCLEOTIDE SEQUENCE [LARGE SCALE GENOMIC DNA]</scope>
    <source>
        <strain evidence="1">CMW44962</strain>
    </source>
</reference>
<comment type="caution">
    <text evidence="1">The sequence shown here is derived from an EMBL/GenBank/DDBJ whole genome shotgun (WGS) entry which is preliminary data.</text>
</comment>
<organism evidence="1 2">
    <name type="scientific">Teratosphaeria destructans</name>
    <dbReference type="NCBI Taxonomy" id="418781"/>
    <lineage>
        <taxon>Eukaryota</taxon>
        <taxon>Fungi</taxon>
        <taxon>Dikarya</taxon>
        <taxon>Ascomycota</taxon>
        <taxon>Pezizomycotina</taxon>
        <taxon>Dothideomycetes</taxon>
        <taxon>Dothideomycetidae</taxon>
        <taxon>Mycosphaerellales</taxon>
        <taxon>Teratosphaeriaceae</taxon>
        <taxon>Teratosphaeria</taxon>
    </lineage>
</organism>
<evidence type="ECO:0000313" key="1">
    <source>
        <dbReference type="EMBL" id="KAH9830867.1"/>
    </source>
</evidence>